<organism evidence="1 2">
    <name type="scientific">Paenibacillus piri</name>
    <dbReference type="NCBI Taxonomy" id="2547395"/>
    <lineage>
        <taxon>Bacteria</taxon>
        <taxon>Bacillati</taxon>
        <taxon>Bacillota</taxon>
        <taxon>Bacilli</taxon>
        <taxon>Bacillales</taxon>
        <taxon>Paenibacillaceae</taxon>
        <taxon>Paenibacillus</taxon>
    </lineage>
</organism>
<name>A0A4V2ZU29_9BACL</name>
<reference evidence="1 2" key="1">
    <citation type="submission" date="2019-03" db="EMBL/GenBank/DDBJ databases">
        <title>This is whole genome sequence of Paenibacillus sp MS74 strain.</title>
        <authorList>
            <person name="Trinh H.N."/>
        </authorList>
    </citation>
    <scope>NUCLEOTIDE SEQUENCE [LARGE SCALE GENOMIC DNA]</scope>
    <source>
        <strain evidence="1 2">MS74</strain>
    </source>
</reference>
<dbReference type="NCBIfam" id="TIGR04223">
    <property type="entry name" value="quorum_AgrD"/>
    <property type="match status" value="1"/>
</dbReference>
<dbReference type="InterPro" id="IPR009229">
    <property type="entry name" value="AgrD"/>
</dbReference>
<protein>
    <submittedName>
        <fullName evidence="1">Cyclic lactone autoinducer peptide</fullName>
    </submittedName>
</protein>
<dbReference type="RefSeq" id="WP_133225961.1">
    <property type="nucleotide sequence ID" value="NZ_SMRT01000002.1"/>
</dbReference>
<accession>A0A4V2ZU29</accession>
<proteinExistence type="predicted"/>
<keyword evidence="2" id="KW-1185">Reference proteome</keyword>
<evidence type="ECO:0000313" key="1">
    <source>
        <dbReference type="EMBL" id="TDF99424.1"/>
    </source>
</evidence>
<comment type="caution">
    <text evidence="1">The sequence shown here is derived from an EMBL/GenBank/DDBJ whole genome shotgun (WGS) entry which is preliminary data.</text>
</comment>
<evidence type="ECO:0000313" key="2">
    <source>
        <dbReference type="Proteomes" id="UP000295636"/>
    </source>
</evidence>
<dbReference type="Proteomes" id="UP000295636">
    <property type="component" value="Unassembled WGS sequence"/>
</dbReference>
<dbReference type="AlphaFoldDB" id="A0A4V2ZU29"/>
<sequence>MKKMMSILATPFVYAIVTAVVIFQPACTGAWHEPEMPEEMVR</sequence>
<dbReference type="EMBL" id="SMRT01000002">
    <property type="protein sequence ID" value="TDF99424.1"/>
    <property type="molecule type" value="Genomic_DNA"/>
</dbReference>
<gene>
    <name evidence="1" type="ORF">E1757_06115</name>
</gene>